<name>A0A397ID30_9GLOM</name>
<keyword evidence="2" id="KW-1185">Reference proteome</keyword>
<accession>A0A397ID30</accession>
<evidence type="ECO:0000313" key="2">
    <source>
        <dbReference type="Proteomes" id="UP000266861"/>
    </source>
</evidence>
<dbReference type="AlphaFoldDB" id="A0A397ID30"/>
<sequence>MFISIYATVILWEYLEEVDRKILTYFVRICHLFVNRILEIKSLDEIHKKILQLRLTGLRKAHGPEEGSRVRGRLTGLRKAHELEEGSWA</sequence>
<comment type="caution">
    <text evidence="1">The sequence shown here is derived from an EMBL/GenBank/DDBJ whole genome shotgun (WGS) entry which is preliminary data.</text>
</comment>
<dbReference type="EMBL" id="PQFF01000212">
    <property type="protein sequence ID" value="RHZ73781.1"/>
    <property type="molecule type" value="Genomic_DNA"/>
</dbReference>
<organism evidence="1 2">
    <name type="scientific">Diversispora epigaea</name>
    <dbReference type="NCBI Taxonomy" id="1348612"/>
    <lineage>
        <taxon>Eukaryota</taxon>
        <taxon>Fungi</taxon>
        <taxon>Fungi incertae sedis</taxon>
        <taxon>Mucoromycota</taxon>
        <taxon>Glomeromycotina</taxon>
        <taxon>Glomeromycetes</taxon>
        <taxon>Diversisporales</taxon>
        <taxon>Diversisporaceae</taxon>
        <taxon>Diversispora</taxon>
    </lineage>
</organism>
<dbReference type="Proteomes" id="UP000266861">
    <property type="component" value="Unassembled WGS sequence"/>
</dbReference>
<gene>
    <name evidence="1" type="ORF">Glove_229g32</name>
</gene>
<evidence type="ECO:0000313" key="1">
    <source>
        <dbReference type="EMBL" id="RHZ73781.1"/>
    </source>
</evidence>
<dbReference type="OrthoDB" id="3247418at2759"/>
<protein>
    <submittedName>
        <fullName evidence="1">Uncharacterized protein</fullName>
    </submittedName>
</protein>
<proteinExistence type="predicted"/>
<reference evidence="1 2" key="1">
    <citation type="submission" date="2018-08" db="EMBL/GenBank/DDBJ databases">
        <title>Genome and evolution of the arbuscular mycorrhizal fungus Diversispora epigaea (formerly Glomus versiforme) and its bacterial endosymbionts.</title>
        <authorList>
            <person name="Sun X."/>
            <person name="Fei Z."/>
            <person name="Harrison M."/>
        </authorList>
    </citation>
    <scope>NUCLEOTIDE SEQUENCE [LARGE SCALE GENOMIC DNA]</scope>
    <source>
        <strain evidence="1 2">IT104</strain>
    </source>
</reference>